<reference evidence="3" key="1">
    <citation type="journal article" date="2015" name="Nat. Genet.">
        <title>The genome and transcriptome of the zoonotic hookworm Ancylostoma ceylanicum identify infection-specific gene families.</title>
        <authorList>
            <person name="Schwarz E.M."/>
            <person name="Hu Y."/>
            <person name="Antoshechkin I."/>
            <person name="Miller M.M."/>
            <person name="Sternberg P.W."/>
            <person name="Aroian R.V."/>
        </authorList>
    </citation>
    <scope>NUCLEOTIDE SEQUENCE</scope>
    <source>
        <strain evidence="3">HY135</strain>
    </source>
</reference>
<protein>
    <submittedName>
        <fullName evidence="2">Uncharacterized protein</fullName>
    </submittedName>
</protein>
<dbReference type="Proteomes" id="UP000024635">
    <property type="component" value="Unassembled WGS sequence"/>
</dbReference>
<name>A0A016UV69_9BILA</name>
<evidence type="ECO:0000256" key="1">
    <source>
        <dbReference type="SAM" id="Phobius"/>
    </source>
</evidence>
<keyword evidence="1" id="KW-0472">Membrane</keyword>
<proteinExistence type="predicted"/>
<evidence type="ECO:0000313" key="3">
    <source>
        <dbReference type="Proteomes" id="UP000024635"/>
    </source>
</evidence>
<gene>
    <name evidence="2" type="primary">Acey_s0026.g1318</name>
    <name evidence="2" type="ORF">Y032_0026g1318</name>
</gene>
<accession>A0A016UV69</accession>
<keyword evidence="1" id="KW-1133">Transmembrane helix</keyword>
<evidence type="ECO:0000313" key="2">
    <source>
        <dbReference type="EMBL" id="EYC18702.1"/>
    </source>
</evidence>
<sequence length="67" mass="7554">MNTHWTNPMQISIAAFSPMLFFLPSTYLLIIPFPTLCPFHSCRNEPPPSFCLYAAVDSYHLTTTTAS</sequence>
<organism evidence="2 3">
    <name type="scientific">Ancylostoma ceylanicum</name>
    <dbReference type="NCBI Taxonomy" id="53326"/>
    <lineage>
        <taxon>Eukaryota</taxon>
        <taxon>Metazoa</taxon>
        <taxon>Ecdysozoa</taxon>
        <taxon>Nematoda</taxon>
        <taxon>Chromadorea</taxon>
        <taxon>Rhabditida</taxon>
        <taxon>Rhabditina</taxon>
        <taxon>Rhabditomorpha</taxon>
        <taxon>Strongyloidea</taxon>
        <taxon>Ancylostomatidae</taxon>
        <taxon>Ancylostomatinae</taxon>
        <taxon>Ancylostoma</taxon>
    </lineage>
</organism>
<keyword evidence="3" id="KW-1185">Reference proteome</keyword>
<feature type="transmembrane region" description="Helical" evidence="1">
    <location>
        <begin position="12"/>
        <end position="33"/>
    </location>
</feature>
<comment type="caution">
    <text evidence="2">The sequence shown here is derived from an EMBL/GenBank/DDBJ whole genome shotgun (WGS) entry which is preliminary data.</text>
</comment>
<dbReference type="AlphaFoldDB" id="A0A016UV69"/>
<keyword evidence="1" id="KW-0812">Transmembrane</keyword>
<dbReference type="EMBL" id="JARK01001362">
    <property type="protein sequence ID" value="EYC18702.1"/>
    <property type="molecule type" value="Genomic_DNA"/>
</dbReference>